<dbReference type="InterPro" id="IPR004099">
    <property type="entry name" value="Pyr_nucl-diS_OxRdtase_dimer"/>
</dbReference>
<dbReference type="InterPro" id="IPR023753">
    <property type="entry name" value="FAD/NAD-binding_dom"/>
</dbReference>
<evidence type="ECO:0000256" key="4">
    <source>
        <dbReference type="ARBA" id="ARBA00022827"/>
    </source>
</evidence>
<dbReference type="Gene3D" id="3.30.390.30">
    <property type="match status" value="1"/>
</dbReference>
<evidence type="ECO:0000256" key="1">
    <source>
        <dbReference type="ARBA" id="ARBA00001974"/>
    </source>
</evidence>
<evidence type="ECO:0000259" key="7">
    <source>
        <dbReference type="Pfam" id="PF07992"/>
    </source>
</evidence>
<dbReference type="PRINTS" id="PR00368">
    <property type="entry name" value="FADPNR"/>
</dbReference>
<evidence type="ECO:0000313" key="8">
    <source>
        <dbReference type="EMBL" id="HHE55350.1"/>
    </source>
</evidence>
<dbReference type="EMBL" id="DRTD01000451">
    <property type="protein sequence ID" value="HHE55350.1"/>
    <property type="molecule type" value="Genomic_DNA"/>
</dbReference>
<comment type="similarity">
    <text evidence="2">Belongs to the class-I pyridine nucleotide-disulfide oxidoreductase family.</text>
</comment>
<evidence type="ECO:0000259" key="6">
    <source>
        <dbReference type="Pfam" id="PF02852"/>
    </source>
</evidence>
<dbReference type="GO" id="GO:0003955">
    <property type="term" value="F:NAD(P)H dehydrogenase (quinone) activity"/>
    <property type="evidence" value="ECO:0007669"/>
    <property type="project" value="TreeGrafter"/>
</dbReference>
<dbReference type="SUPFAM" id="SSF51905">
    <property type="entry name" value="FAD/NAD(P)-binding domain"/>
    <property type="match status" value="1"/>
</dbReference>
<dbReference type="AlphaFoldDB" id="A0A7V5H3X9"/>
<keyword evidence="3" id="KW-0285">Flavoprotein</keyword>
<evidence type="ECO:0000256" key="5">
    <source>
        <dbReference type="ARBA" id="ARBA00023002"/>
    </source>
</evidence>
<reference evidence="8" key="1">
    <citation type="journal article" date="2020" name="mSystems">
        <title>Genome- and Community-Level Interaction Insights into Carbon Utilization and Element Cycling Functions of Hydrothermarchaeota in Hydrothermal Sediment.</title>
        <authorList>
            <person name="Zhou Z."/>
            <person name="Liu Y."/>
            <person name="Xu W."/>
            <person name="Pan J."/>
            <person name="Luo Z.H."/>
            <person name="Li M."/>
        </authorList>
    </citation>
    <scope>NUCLEOTIDE SEQUENCE [LARGE SCALE GENOMIC DNA]</scope>
    <source>
        <strain evidence="8">HyVt-76</strain>
    </source>
</reference>
<evidence type="ECO:0000256" key="3">
    <source>
        <dbReference type="ARBA" id="ARBA00022630"/>
    </source>
</evidence>
<name>A0A7V5H3X9_CALAY</name>
<dbReference type="PANTHER" id="PTHR43014:SF4">
    <property type="entry name" value="PYRIDINE NUCLEOTIDE-DISULFIDE OXIDOREDUCTASE RCLA-RELATED"/>
    <property type="match status" value="1"/>
</dbReference>
<accession>A0A7V5H3X9</accession>
<dbReference type="Gene3D" id="3.50.50.60">
    <property type="entry name" value="FAD/NAD(P)-binding domain"/>
    <property type="match status" value="2"/>
</dbReference>
<sequence>MPDFKLIEGWAKIISKNQVEVNGQVIKGDALLVATGASPAIPPIPGLDKVPYLTNENLYDLKTLPGHLIILGGNYIGLEAAQMFARFGSRVTVLELLPQILATESRDIAQEIETHLKNEGIEILTNVKTNFVNSTNGIITLQVVLDGQEQKITGSHLLLATGRHGNTKNLFASELNVEITENGFLKVNDHLQTNVPTIFAAGDVTGRYMFVYTAALEGKIAALNALSEQKQTIDYSLVPWVMFTDPQVACVGLDEMQARAQGYDSESAVLPIAHVPRYIVARESRGFIKLIRERSTDRLLGARIVAPEGAELLMEIAVGMKFGITISQLRDMLHPYLTAAEGLKLAAITFTKNVDQLSCCAT</sequence>
<dbReference type="SUPFAM" id="SSF55424">
    <property type="entry name" value="FAD/NAD-linked reductases, dimerisation (C-terminal) domain"/>
    <property type="match status" value="1"/>
</dbReference>
<evidence type="ECO:0000256" key="2">
    <source>
        <dbReference type="ARBA" id="ARBA00007532"/>
    </source>
</evidence>
<gene>
    <name evidence="8" type="ORF">ENL21_06170</name>
</gene>
<dbReference type="Proteomes" id="UP000886111">
    <property type="component" value="Unassembled WGS sequence"/>
</dbReference>
<comment type="caution">
    <text evidence="8">The sequence shown here is derived from an EMBL/GenBank/DDBJ whole genome shotgun (WGS) entry which is preliminary data.</text>
</comment>
<organism evidence="8">
    <name type="scientific">Caldithrix abyssi</name>
    <dbReference type="NCBI Taxonomy" id="187145"/>
    <lineage>
        <taxon>Bacteria</taxon>
        <taxon>Pseudomonadati</taxon>
        <taxon>Calditrichota</taxon>
        <taxon>Calditrichia</taxon>
        <taxon>Calditrichales</taxon>
        <taxon>Calditrichaceae</taxon>
        <taxon>Caldithrix</taxon>
    </lineage>
</organism>
<dbReference type="PRINTS" id="PR00411">
    <property type="entry name" value="PNDRDTASEI"/>
</dbReference>
<proteinExistence type="inferred from homology"/>
<dbReference type="InterPro" id="IPR036188">
    <property type="entry name" value="FAD/NAD-bd_sf"/>
</dbReference>
<dbReference type="FunFam" id="3.30.390.30:FF:000001">
    <property type="entry name" value="Dihydrolipoyl dehydrogenase"/>
    <property type="match status" value="1"/>
</dbReference>
<comment type="cofactor">
    <cofactor evidence="1">
        <name>FAD</name>
        <dbReference type="ChEBI" id="CHEBI:57692"/>
    </cofactor>
</comment>
<protein>
    <submittedName>
        <fullName evidence="8">NAD(P)/FAD-dependent oxidoreductase</fullName>
    </submittedName>
</protein>
<feature type="domain" description="Pyridine nucleotide-disulphide oxidoreductase dimerisation" evidence="6">
    <location>
        <begin position="238"/>
        <end position="346"/>
    </location>
</feature>
<dbReference type="InterPro" id="IPR016156">
    <property type="entry name" value="FAD/NAD-linked_Rdtase_dimer_sf"/>
</dbReference>
<keyword evidence="4" id="KW-0274">FAD</keyword>
<keyword evidence="5" id="KW-0560">Oxidoreductase</keyword>
<dbReference type="GO" id="GO:0050660">
    <property type="term" value="F:flavin adenine dinucleotide binding"/>
    <property type="evidence" value="ECO:0007669"/>
    <property type="project" value="TreeGrafter"/>
</dbReference>
<feature type="domain" description="FAD/NAD(P)-binding" evidence="7">
    <location>
        <begin position="5"/>
        <end position="218"/>
    </location>
</feature>
<dbReference type="Pfam" id="PF02852">
    <property type="entry name" value="Pyr_redox_dim"/>
    <property type="match status" value="1"/>
</dbReference>
<dbReference type="Pfam" id="PF07992">
    <property type="entry name" value="Pyr_redox_2"/>
    <property type="match status" value="1"/>
</dbReference>
<dbReference type="PANTHER" id="PTHR43014">
    <property type="entry name" value="MERCURIC REDUCTASE"/>
    <property type="match status" value="1"/>
</dbReference>